<evidence type="ECO:0000256" key="1">
    <source>
        <dbReference type="ARBA" id="ARBA00004167"/>
    </source>
</evidence>
<dbReference type="EMBL" id="CM000762">
    <property type="protein sequence ID" value="OQU87647.1"/>
    <property type="molecule type" value="Genomic_DNA"/>
</dbReference>
<dbReference type="Pfam" id="PF07714">
    <property type="entry name" value="PK_Tyr_Ser-Thr"/>
    <property type="match status" value="1"/>
</dbReference>
<feature type="region of interest" description="Disordered" evidence="18">
    <location>
        <begin position="345"/>
        <end position="367"/>
    </location>
</feature>
<keyword evidence="7" id="KW-0677">Repeat</keyword>
<evidence type="ECO:0000256" key="3">
    <source>
        <dbReference type="ARBA" id="ARBA00022527"/>
    </source>
</evidence>
<dbReference type="InParanoid" id="A0A1W0VZV2"/>
<evidence type="ECO:0000256" key="12">
    <source>
        <dbReference type="ARBA" id="ARBA00023136"/>
    </source>
</evidence>
<dbReference type="InterPro" id="IPR038408">
    <property type="entry name" value="GNK2_sf"/>
</dbReference>
<dbReference type="GO" id="GO:0005886">
    <property type="term" value="C:plasma membrane"/>
    <property type="evidence" value="ECO:0000318"/>
    <property type="project" value="GO_Central"/>
</dbReference>
<keyword evidence="8 17" id="KW-0547">Nucleotide-binding</keyword>
<feature type="compositionally biased region" description="Pro residues" evidence="18">
    <location>
        <begin position="33"/>
        <end position="48"/>
    </location>
</feature>
<evidence type="ECO:0000256" key="20">
    <source>
        <dbReference type="SAM" id="SignalP"/>
    </source>
</evidence>
<reference evidence="24" key="2">
    <citation type="journal article" date="2018" name="Plant J.">
        <title>The Sorghum bicolor reference genome: improved assembly, gene annotations, a transcriptome atlas, and signatures of genome organization.</title>
        <authorList>
            <person name="McCormick R.F."/>
            <person name="Truong S.K."/>
            <person name="Sreedasyam A."/>
            <person name="Jenkins J."/>
            <person name="Shu S."/>
            <person name="Sims D."/>
            <person name="Kennedy M."/>
            <person name="Amirebrahimi M."/>
            <person name="Weers B.D."/>
            <person name="McKinley B."/>
            <person name="Mattison A."/>
            <person name="Morishige D.T."/>
            <person name="Grimwood J."/>
            <person name="Schmutz J."/>
            <person name="Mullet J.E."/>
        </authorList>
    </citation>
    <scope>NUCLEOTIDE SEQUENCE [LARGE SCALE GENOMIC DNA]</scope>
    <source>
        <strain evidence="24">cv. BTx623</strain>
    </source>
</reference>
<evidence type="ECO:0000256" key="15">
    <source>
        <dbReference type="ARBA" id="ARBA00047899"/>
    </source>
</evidence>
<dbReference type="SUPFAM" id="SSF56112">
    <property type="entry name" value="Protein kinase-like (PK-like)"/>
    <property type="match status" value="1"/>
</dbReference>
<dbReference type="SMART" id="SM00220">
    <property type="entry name" value="S_TKc"/>
    <property type="match status" value="1"/>
</dbReference>
<evidence type="ECO:0000256" key="16">
    <source>
        <dbReference type="ARBA" id="ARBA00048679"/>
    </source>
</evidence>
<dbReference type="PROSITE" id="PS50011">
    <property type="entry name" value="PROTEIN_KINASE_DOM"/>
    <property type="match status" value="1"/>
</dbReference>
<dbReference type="FunFam" id="3.30.200.20:FF:000727">
    <property type="entry name" value="Cysteine-rich RLK (RECEPTOR-like protein kinase) 23"/>
    <property type="match status" value="1"/>
</dbReference>
<proteinExistence type="predicted"/>
<keyword evidence="6 20" id="KW-0732">Signal</keyword>
<keyword evidence="9" id="KW-0418">Kinase</keyword>
<dbReference type="ExpressionAtlas" id="A0A1W0VZV2">
    <property type="expression patterns" value="baseline and differential"/>
</dbReference>
<feature type="region of interest" description="Disordered" evidence="18">
    <location>
        <begin position="280"/>
        <end position="308"/>
    </location>
</feature>
<dbReference type="InterPro" id="IPR001245">
    <property type="entry name" value="Ser-Thr/Tyr_kinase_cat_dom"/>
</dbReference>
<evidence type="ECO:0000256" key="17">
    <source>
        <dbReference type="PROSITE-ProRule" id="PRU10141"/>
    </source>
</evidence>
<feature type="region of interest" description="Disordered" evidence="18">
    <location>
        <begin position="31"/>
        <end position="52"/>
    </location>
</feature>
<evidence type="ECO:0000259" key="22">
    <source>
        <dbReference type="PROSITE" id="PS51473"/>
    </source>
</evidence>
<keyword evidence="11 19" id="KW-1133">Transmembrane helix</keyword>
<dbReference type="InterPro" id="IPR008271">
    <property type="entry name" value="Ser/Thr_kinase_AS"/>
</dbReference>
<evidence type="ECO:0000256" key="8">
    <source>
        <dbReference type="ARBA" id="ARBA00022741"/>
    </source>
</evidence>
<name>A0A1W0VZV2_SORBI</name>
<evidence type="ECO:0000256" key="10">
    <source>
        <dbReference type="ARBA" id="ARBA00022840"/>
    </source>
</evidence>
<dbReference type="PANTHER" id="PTHR27002">
    <property type="entry name" value="RECEPTOR-LIKE SERINE/THREONINE-PROTEIN KINASE SD1-8"/>
    <property type="match status" value="1"/>
</dbReference>
<dbReference type="Proteomes" id="UP000000768">
    <property type="component" value="Chromosome 3"/>
</dbReference>
<evidence type="ECO:0000256" key="6">
    <source>
        <dbReference type="ARBA" id="ARBA00022729"/>
    </source>
</evidence>
<feature type="binding site" evidence="17">
    <location>
        <position position="415"/>
    </location>
    <ligand>
        <name>ATP</name>
        <dbReference type="ChEBI" id="CHEBI:30616"/>
    </ligand>
</feature>
<evidence type="ECO:0000259" key="21">
    <source>
        <dbReference type="PROSITE" id="PS50011"/>
    </source>
</evidence>
<evidence type="ECO:0000256" key="19">
    <source>
        <dbReference type="SAM" id="Phobius"/>
    </source>
</evidence>
<dbReference type="InterPro" id="IPR011009">
    <property type="entry name" value="Kinase-like_dom_sf"/>
</dbReference>
<feature type="chain" id="PRO_5012641879" description="non-specific serine/threonine protein kinase" evidence="20">
    <location>
        <begin position="25"/>
        <end position="780"/>
    </location>
</feature>
<dbReference type="GO" id="GO:0004674">
    <property type="term" value="F:protein serine/threonine kinase activity"/>
    <property type="evidence" value="ECO:0000318"/>
    <property type="project" value="GO_Central"/>
</dbReference>
<dbReference type="Gene3D" id="3.30.430.20">
    <property type="entry name" value="Gnk2 domain, C-X8-C-X2-C motif"/>
    <property type="match status" value="2"/>
</dbReference>
<evidence type="ECO:0000256" key="4">
    <source>
        <dbReference type="ARBA" id="ARBA00022679"/>
    </source>
</evidence>
<keyword evidence="5 19" id="KW-0812">Transmembrane</keyword>
<comment type="subcellular location">
    <subcellularLocation>
        <location evidence="1">Membrane</location>
        <topology evidence="1">Single-pass membrane protein</topology>
    </subcellularLocation>
</comment>
<organism evidence="23 24">
    <name type="scientific">Sorghum bicolor</name>
    <name type="common">Sorghum</name>
    <name type="synonym">Sorghum vulgare</name>
    <dbReference type="NCBI Taxonomy" id="4558"/>
    <lineage>
        <taxon>Eukaryota</taxon>
        <taxon>Viridiplantae</taxon>
        <taxon>Streptophyta</taxon>
        <taxon>Embryophyta</taxon>
        <taxon>Tracheophyta</taxon>
        <taxon>Spermatophyta</taxon>
        <taxon>Magnoliopsida</taxon>
        <taxon>Liliopsida</taxon>
        <taxon>Poales</taxon>
        <taxon>Poaceae</taxon>
        <taxon>PACMAD clade</taxon>
        <taxon>Panicoideae</taxon>
        <taxon>Andropogonodae</taxon>
        <taxon>Andropogoneae</taxon>
        <taxon>Sorghinae</taxon>
        <taxon>Sorghum</taxon>
    </lineage>
</organism>
<dbReference type="FunFam" id="1.10.510.10:FF:001023">
    <property type="entry name" value="Os07g0541700 protein"/>
    <property type="match status" value="1"/>
</dbReference>
<dbReference type="OrthoDB" id="667626at2759"/>
<keyword evidence="24" id="KW-1185">Reference proteome</keyword>
<dbReference type="GO" id="GO:0007165">
    <property type="term" value="P:signal transduction"/>
    <property type="evidence" value="ECO:0000318"/>
    <property type="project" value="GO_Central"/>
</dbReference>
<evidence type="ECO:0000313" key="24">
    <source>
        <dbReference type="Proteomes" id="UP000000768"/>
    </source>
</evidence>
<evidence type="ECO:0000256" key="13">
    <source>
        <dbReference type="ARBA" id="ARBA00023170"/>
    </source>
</evidence>
<comment type="catalytic activity">
    <reaction evidence="15">
        <text>L-threonyl-[protein] + ATP = O-phospho-L-threonyl-[protein] + ADP + H(+)</text>
        <dbReference type="Rhea" id="RHEA:46608"/>
        <dbReference type="Rhea" id="RHEA-COMP:11060"/>
        <dbReference type="Rhea" id="RHEA-COMP:11605"/>
        <dbReference type="ChEBI" id="CHEBI:15378"/>
        <dbReference type="ChEBI" id="CHEBI:30013"/>
        <dbReference type="ChEBI" id="CHEBI:30616"/>
        <dbReference type="ChEBI" id="CHEBI:61977"/>
        <dbReference type="ChEBI" id="CHEBI:456216"/>
        <dbReference type="EC" id="2.7.11.1"/>
    </reaction>
</comment>
<accession>A0A1W0VZV2</accession>
<dbReference type="STRING" id="4558.A0A1W0VZV2"/>
<evidence type="ECO:0000256" key="18">
    <source>
        <dbReference type="SAM" id="MobiDB-lite"/>
    </source>
</evidence>
<dbReference type="EC" id="2.7.11.1" evidence="2"/>
<protein>
    <recommendedName>
        <fullName evidence="2">non-specific serine/threonine protein kinase</fullName>
        <ecNumber evidence="2">2.7.11.1</ecNumber>
    </recommendedName>
</protein>
<dbReference type="InterPro" id="IPR002902">
    <property type="entry name" value="GNK2"/>
</dbReference>
<dbReference type="GO" id="GO:0005524">
    <property type="term" value="F:ATP binding"/>
    <property type="evidence" value="ECO:0007669"/>
    <property type="project" value="UniProtKB-UniRule"/>
</dbReference>
<dbReference type="Gramene" id="OQU87647">
    <property type="protein sequence ID" value="OQU87647"/>
    <property type="gene ID" value="SORBI_3003G314200"/>
</dbReference>
<keyword evidence="13" id="KW-0675">Receptor</keyword>
<dbReference type="PROSITE" id="PS51473">
    <property type="entry name" value="GNK2"/>
    <property type="match status" value="2"/>
</dbReference>
<feature type="signal peptide" evidence="20">
    <location>
        <begin position="1"/>
        <end position="24"/>
    </location>
</feature>
<sequence length="780" mass="84707">MAMPSLLRLLVLLTAGAAVSQVAAWVDCGDAAPSPPPSSSPSPSPLSPPANGSSNNAAFRANLLTLLGALPRAVAPTGFASLSLGAGRDRAFVRGLCRGDMEPPRCLADLQDAVRTLGGSCPGSRRAAVWLDVVYVDYADTNISSSRDDDRRMVLYDTRLVAHPAAYLQAYGALMRTLVARAVGRVGGGGGEAGTTSARRSFFATGEARYASDDPNGTMYGMVQCMRDITAADCDHCLQTSVPRLPCCEGNQGGVVLAYNCYLRIQVYTYYDLALDAPPPSAAAQPPPPPPPVPAPSSPTPAAETSGTGRRNTTIIILAVVVPLGTLLLLAFVLTGVYYLRRRRRGVKERSRPPRPTGCAKDDDGSTTYVHPEKFTLQVLRVATGNFAAENKLGEGGFGQVFKGRLQDGQPVAVKRLSKGSSQGFHELKNELILAAKLTHRNLVQLLGVCLEETEKLIVYEYLPNRSLDTILFGRRQQQQQALDWSKRYTIISGIARGLQYLHEESRLRIIHRDLKPSNVLLGSDMTPKISDFGLARAFWGDESREVTKRPAGTLGYMSPEYAYYGHVSTKSDMFSFGVIVLEIVTGQRNSSPSSAEDDGSNRNLLSYVREHLLPAARHRTDQGKASFLDGQSNVLTLEVYIYLPAAGLGEVEARRVRRGDGGRVAGRAVRHDRGARLRADRAPVRAEGSQVQARRVGGRPDAGRTVGDPAKAVQTGVLLRLRLRVYKRRRLISELWASFCDRVCFREQRDGFGARTAVEVGRVLWALFPCSSLYLTHQA</sequence>
<evidence type="ECO:0000256" key="11">
    <source>
        <dbReference type="ARBA" id="ARBA00022989"/>
    </source>
</evidence>
<dbReference type="GO" id="GO:0006955">
    <property type="term" value="P:immune response"/>
    <property type="evidence" value="ECO:0000318"/>
    <property type="project" value="GO_Central"/>
</dbReference>
<feature type="compositionally biased region" description="Pro residues" evidence="18">
    <location>
        <begin position="280"/>
        <end position="299"/>
    </location>
</feature>
<dbReference type="CDD" id="cd23509">
    <property type="entry name" value="Gnk2-like"/>
    <property type="match status" value="2"/>
</dbReference>
<reference evidence="23 24" key="1">
    <citation type="journal article" date="2009" name="Nature">
        <title>The Sorghum bicolor genome and the diversification of grasses.</title>
        <authorList>
            <person name="Paterson A.H."/>
            <person name="Bowers J.E."/>
            <person name="Bruggmann R."/>
            <person name="Dubchak I."/>
            <person name="Grimwood J."/>
            <person name="Gundlach H."/>
            <person name="Haberer G."/>
            <person name="Hellsten U."/>
            <person name="Mitros T."/>
            <person name="Poliakov A."/>
            <person name="Schmutz J."/>
            <person name="Spannagl M."/>
            <person name="Tang H."/>
            <person name="Wang X."/>
            <person name="Wicker T."/>
            <person name="Bharti A.K."/>
            <person name="Chapman J."/>
            <person name="Feltus F.A."/>
            <person name="Gowik U."/>
            <person name="Grigoriev I.V."/>
            <person name="Lyons E."/>
            <person name="Maher C.A."/>
            <person name="Martis M."/>
            <person name="Narechania A."/>
            <person name="Otillar R.P."/>
            <person name="Penning B.W."/>
            <person name="Salamov A.A."/>
            <person name="Wang Y."/>
            <person name="Zhang L."/>
            <person name="Carpita N.C."/>
            <person name="Freeling M."/>
            <person name="Gingle A.R."/>
            <person name="Hash C.T."/>
            <person name="Keller B."/>
            <person name="Klein P."/>
            <person name="Kresovich S."/>
            <person name="McCann M.C."/>
            <person name="Ming R."/>
            <person name="Peterson D.G."/>
            <person name="Mehboob-ur-Rahman"/>
            <person name="Ware D."/>
            <person name="Westhoff P."/>
            <person name="Mayer K.F."/>
            <person name="Messing J."/>
            <person name="Rokhsar D.S."/>
        </authorList>
    </citation>
    <scope>NUCLEOTIDE SEQUENCE [LARGE SCALE GENOMIC DNA]</scope>
    <source>
        <strain evidence="24">cv. BTx623</strain>
    </source>
</reference>
<keyword evidence="10 17" id="KW-0067">ATP-binding</keyword>
<dbReference type="PROSITE" id="PS00107">
    <property type="entry name" value="PROTEIN_KINASE_ATP"/>
    <property type="match status" value="1"/>
</dbReference>
<evidence type="ECO:0000256" key="7">
    <source>
        <dbReference type="ARBA" id="ARBA00022737"/>
    </source>
</evidence>
<comment type="catalytic activity">
    <reaction evidence="16">
        <text>L-seryl-[protein] + ATP = O-phospho-L-seryl-[protein] + ADP + H(+)</text>
        <dbReference type="Rhea" id="RHEA:17989"/>
        <dbReference type="Rhea" id="RHEA-COMP:9863"/>
        <dbReference type="Rhea" id="RHEA-COMP:11604"/>
        <dbReference type="ChEBI" id="CHEBI:15378"/>
        <dbReference type="ChEBI" id="CHEBI:29999"/>
        <dbReference type="ChEBI" id="CHEBI:30616"/>
        <dbReference type="ChEBI" id="CHEBI:83421"/>
        <dbReference type="ChEBI" id="CHEBI:456216"/>
        <dbReference type="EC" id="2.7.11.1"/>
    </reaction>
</comment>
<evidence type="ECO:0000256" key="9">
    <source>
        <dbReference type="ARBA" id="ARBA00022777"/>
    </source>
</evidence>
<gene>
    <name evidence="23" type="ORF">SORBI_3003G314200</name>
</gene>
<evidence type="ECO:0000256" key="14">
    <source>
        <dbReference type="ARBA" id="ARBA00023180"/>
    </source>
</evidence>
<keyword evidence="12 19" id="KW-0472">Membrane</keyword>
<dbReference type="AlphaFoldDB" id="A0A1W0VZV2"/>
<dbReference type="PROSITE" id="PS00108">
    <property type="entry name" value="PROTEIN_KINASE_ST"/>
    <property type="match status" value="1"/>
</dbReference>
<evidence type="ECO:0000313" key="23">
    <source>
        <dbReference type="EMBL" id="OQU87647.1"/>
    </source>
</evidence>
<feature type="region of interest" description="Disordered" evidence="18">
    <location>
        <begin position="682"/>
        <end position="708"/>
    </location>
</feature>
<keyword evidence="3" id="KW-0723">Serine/threonine-protein kinase</keyword>
<dbReference type="InterPro" id="IPR000719">
    <property type="entry name" value="Prot_kinase_dom"/>
</dbReference>
<dbReference type="CDD" id="cd14066">
    <property type="entry name" value="STKc_IRAK"/>
    <property type="match status" value="1"/>
</dbReference>
<dbReference type="PANTHER" id="PTHR27002:SF498">
    <property type="entry name" value="PROTEIN KINASE DOMAIN-CONTAINING PROTEIN"/>
    <property type="match status" value="1"/>
</dbReference>
<dbReference type="InterPro" id="IPR017441">
    <property type="entry name" value="Protein_kinase_ATP_BS"/>
</dbReference>
<dbReference type="Gene3D" id="1.10.510.10">
    <property type="entry name" value="Transferase(Phosphotransferase) domain 1"/>
    <property type="match status" value="1"/>
</dbReference>
<evidence type="ECO:0000256" key="5">
    <source>
        <dbReference type="ARBA" id="ARBA00022692"/>
    </source>
</evidence>
<feature type="domain" description="Gnk2-homologous" evidence="22">
    <location>
        <begin position="149"/>
        <end position="270"/>
    </location>
</feature>
<evidence type="ECO:0000256" key="2">
    <source>
        <dbReference type="ARBA" id="ARBA00012513"/>
    </source>
</evidence>
<keyword evidence="4" id="KW-0808">Transferase</keyword>
<dbReference type="Pfam" id="PF01657">
    <property type="entry name" value="Stress-antifung"/>
    <property type="match status" value="2"/>
</dbReference>
<dbReference type="Gene3D" id="3.30.200.20">
    <property type="entry name" value="Phosphorylase Kinase, domain 1"/>
    <property type="match status" value="1"/>
</dbReference>
<feature type="domain" description="Protein kinase" evidence="21">
    <location>
        <begin position="387"/>
        <end position="675"/>
    </location>
</feature>
<feature type="domain" description="Gnk2-homologous" evidence="22">
    <location>
        <begin position="41"/>
        <end position="143"/>
    </location>
</feature>
<keyword evidence="14" id="KW-0325">Glycoprotein</keyword>
<feature type="transmembrane region" description="Helical" evidence="19">
    <location>
        <begin position="315"/>
        <end position="340"/>
    </location>
</feature>